<gene>
    <name evidence="9" type="ORF">INT43_002258</name>
</gene>
<dbReference type="GO" id="GO:0071944">
    <property type="term" value="C:cell periphery"/>
    <property type="evidence" value="ECO:0007669"/>
    <property type="project" value="TreeGrafter"/>
</dbReference>
<dbReference type="AlphaFoldDB" id="A0A8H7Q6V6"/>
<keyword evidence="3" id="KW-0328">Glycosyltransferase</keyword>
<evidence type="ECO:0000256" key="4">
    <source>
        <dbReference type="ARBA" id="ARBA00022692"/>
    </source>
</evidence>
<keyword evidence="3" id="KW-0808">Transferase</keyword>
<dbReference type="EMBL" id="JAEPQZ010000001">
    <property type="protein sequence ID" value="KAG2185821.1"/>
    <property type="molecule type" value="Genomic_DNA"/>
</dbReference>
<dbReference type="EC" id="2.4.1.16" evidence="2"/>
<comment type="caution">
    <text evidence="9">The sequence shown here is derived from an EMBL/GenBank/DDBJ whole genome shotgun (WGS) entry which is preliminary data.</text>
</comment>
<dbReference type="OrthoDB" id="370884at2759"/>
<dbReference type="Pfam" id="PF03142">
    <property type="entry name" value="Chitin_synth_2"/>
    <property type="match status" value="1"/>
</dbReference>
<feature type="region of interest" description="Disordered" evidence="7">
    <location>
        <begin position="1079"/>
        <end position="1118"/>
    </location>
</feature>
<protein>
    <recommendedName>
        <fullName evidence="2">chitin synthase</fullName>
        <ecNumber evidence="2">2.4.1.16</ecNumber>
    </recommendedName>
</protein>
<dbReference type="GO" id="GO:0030428">
    <property type="term" value="C:cell septum"/>
    <property type="evidence" value="ECO:0007669"/>
    <property type="project" value="TreeGrafter"/>
</dbReference>
<evidence type="ECO:0000256" key="5">
    <source>
        <dbReference type="ARBA" id="ARBA00022989"/>
    </source>
</evidence>
<dbReference type="GO" id="GO:0006031">
    <property type="term" value="P:chitin biosynthetic process"/>
    <property type="evidence" value="ECO:0007669"/>
    <property type="project" value="TreeGrafter"/>
</dbReference>
<dbReference type="PANTHER" id="PTHR22914">
    <property type="entry name" value="CHITIN SYNTHASE"/>
    <property type="match status" value="1"/>
</dbReference>
<keyword evidence="6 8" id="KW-0472">Membrane</keyword>
<keyword evidence="4 8" id="KW-0812">Transmembrane</keyword>
<organism evidence="9 10">
    <name type="scientific">Mortierella isabellina</name>
    <name type="common">Filamentous fungus</name>
    <name type="synonym">Umbelopsis isabellina</name>
    <dbReference type="NCBI Taxonomy" id="91625"/>
    <lineage>
        <taxon>Eukaryota</taxon>
        <taxon>Fungi</taxon>
        <taxon>Fungi incertae sedis</taxon>
        <taxon>Mucoromycota</taxon>
        <taxon>Mucoromycotina</taxon>
        <taxon>Umbelopsidomycetes</taxon>
        <taxon>Umbelopsidales</taxon>
        <taxon>Umbelopsidaceae</taxon>
        <taxon>Umbelopsis</taxon>
    </lineage>
</organism>
<feature type="compositionally biased region" description="Basic residues" evidence="7">
    <location>
        <begin position="40"/>
        <end position="57"/>
    </location>
</feature>
<feature type="transmembrane region" description="Helical" evidence="8">
    <location>
        <begin position="390"/>
        <end position="409"/>
    </location>
</feature>
<dbReference type="SUPFAM" id="SSF53448">
    <property type="entry name" value="Nucleotide-diphospho-sugar transferases"/>
    <property type="match status" value="1"/>
</dbReference>
<feature type="transmembrane region" description="Helical" evidence="8">
    <location>
        <begin position="157"/>
        <end position="175"/>
    </location>
</feature>
<evidence type="ECO:0000256" key="3">
    <source>
        <dbReference type="ARBA" id="ARBA00022676"/>
    </source>
</evidence>
<feature type="compositionally biased region" description="Polar residues" evidence="7">
    <location>
        <begin position="1040"/>
        <end position="1057"/>
    </location>
</feature>
<evidence type="ECO:0000256" key="7">
    <source>
        <dbReference type="SAM" id="MobiDB-lite"/>
    </source>
</evidence>
<evidence type="ECO:0000313" key="10">
    <source>
        <dbReference type="Proteomes" id="UP000654370"/>
    </source>
</evidence>
<dbReference type="InterPro" id="IPR029044">
    <property type="entry name" value="Nucleotide-diphossugar_trans"/>
</dbReference>
<comment type="subcellular location">
    <subcellularLocation>
        <location evidence="1">Membrane</location>
        <topology evidence="1">Multi-pass membrane protein</topology>
    </subcellularLocation>
</comment>
<dbReference type="InterPro" id="IPR004835">
    <property type="entry name" value="Chitin_synth"/>
</dbReference>
<dbReference type="GO" id="GO:0016020">
    <property type="term" value="C:membrane"/>
    <property type="evidence" value="ECO:0007669"/>
    <property type="project" value="UniProtKB-SubCell"/>
</dbReference>
<evidence type="ECO:0000313" key="9">
    <source>
        <dbReference type="EMBL" id="KAG2185821.1"/>
    </source>
</evidence>
<evidence type="ECO:0000256" key="2">
    <source>
        <dbReference type="ARBA" id="ARBA00012543"/>
    </source>
</evidence>
<evidence type="ECO:0000256" key="6">
    <source>
        <dbReference type="ARBA" id="ARBA00023136"/>
    </source>
</evidence>
<proteinExistence type="predicted"/>
<feature type="region of interest" description="Disordered" evidence="7">
    <location>
        <begin position="1039"/>
        <end position="1061"/>
    </location>
</feature>
<feature type="transmembrane region" description="Helical" evidence="8">
    <location>
        <begin position="881"/>
        <end position="900"/>
    </location>
</feature>
<dbReference type="CDD" id="cd04190">
    <property type="entry name" value="Chitin_synth_C"/>
    <property type="match status" value="1"/>
</dbReference>
<sequence length="1118" mass="125028">MPIAAFLPKTDFPPSFEGFSPVTNPSNVTLTTQNSIRRGGSVKRARSLTRPDRHRPRPTLFNYEPSPPQQIKNMNMMRARNELVRDAAIGKLTTDHIPSDEAKHTQAAPRTATTSKMSWWSITANIATCCIPSCFLSYCLKKRNPLVRQAWREKVTLVYIIIFCCLALAYLTFGLQRTLCPEQRQTYPYSTTVNGATVKVYRQNITVYGKVYPFEYMQSFFATKGLNVTKEYQGVDMSGIFDADISGACKVYDIGRSGSTTTAGNCSIAGPYGGTLNTTTGNCIPLKDLYSSIRSNAEINYGWNDLRPEGTDNLHGSNLFLLGENVLDVSRYLDTNLLFYGQNTDNSIRRSLGNDGSLSLANWPDTKAAEACLLARYRVGVIQTETGGCIAAGVVMDIMLGIIISLIAVRYTMAVMFRWFIAGNLVKPGGRSGILSWRSVQNGNNDPYNRQAYETMPRMYGSGSRLNTSAPQSYVHAPKTSISTIDLYTVMLVTCYSEGMASIKSTMDSLAETNYSKRHKIFVVIADGIITGSGETQSTPDMVLSMLDLDPSSQTPQPCYYQAIADGEKQLNRAKYAGYYKHATCPTPCLLIVKCGTSSERNSSKPGNRGKRDSQLILMTFFQHVLFNDRLTELHYEMFWKMTKLMHGTTPDKFEVVLMVDADTRVMPKSLTYMVEAMKNDITIMGLCGETRIANKRQSWVTAIQVFEYYISHHYAKAFESFFGGVTCLPGCFSMYRIKAPKNGAWIPILASPDIILEYNQNVVTTLHAKNLLLLGEDRFLSTLLLRTFPRRQMVFVPQATCKTVVPDKFSVLLSQRRRWINSTVHNLMELVMVSDLCGIACLSMQFSVLIDLIGTVVLPAAIVMTIWLIISSVVSESPQWQPIILLASVLGLPVVLIVVTMRKFVYILWMIIYIIALPVWNLVLPIYAFWHFDDFSWGSTRVIEGEVKASGHDDENKGLFDPTRLVIKHVNEWEIERTGRTIYTTQKGRRSYYGLRNSVYSDAYVKADPRYRYTKTNSSLLSTRPAIAAGFPIAHPEQRLSSRSSTYNMTPPSSTSDLRHSAIKSLNTSNSTNTVVVDMHNSPFHDNPSNTSTREHSSSNSSVISRTIDNDSSTVVP</sequence>
<dbReference type="Proteomes" id="UP000654370">
    <property type="component" value="Unassembled WGS sequence"/>
</dbReference>
<evidence type="ECO:0000256" key="8">
    <source>
        <dbReference type="SAM" id="Phobius"/>
    </source>
</evidence>
<dbReference type="PANTHER" id="PTHR22914:SF41">
    <property type="entry name" value="CHITIN SYNTHASE 7"/>
    <property type="match status" value="1"/>
</dbReference>
<accession>A0A8H7Q6V6</accession>
<reference evidence="9" key="1">
    <citation type="submission" date="2020-12" db="EMBL/GenBank/DDBJ databases">
        <title>Metabolic potential, ecology and presence of endohyphal bacteria is reflected in genomic diversity of Mucoromycotina.</title>
        <authorList>
            <person name="Muszewska A."/>
            <person name="Okrasinska A."/>
            <person name="Steczkiewicz K."/>
            <person name="Drgas O."/>
            <person name="Orlowska M."/>
            <person name="Perlinska-Lenart U."/>
            <person name="Aleksandrzak-Piekarczyk T."/>
            <person name="Szatraj K."/>
            <person name="Zielenkiewicz U."/>
            <person name="Pilsyk S."/>
            <person name="Malc E."/>
            <person name="Mieczkowski P."/>
            <person name="Kruszewska J.S."/>
            <person name="Biernat P."/>
            <person name="Pawlowska J."/>
        </authorList>
    </citation>
    <scope>NUCLEOTIDE SEQUENCE</scope>
    <source>
        <strain evidence="9">WA0000067209</strain>
    </source>
</reference>
<feature type="transmembrane region" description="Helical" evidence="8">
    <location>
        <begin position="117"/>
        <end position="136"/>
    </location>
</feature>
<keyword evidence="10" id="KW-1185">Reference proteome</keyword>
<evidence type="ECO:0000256" key="1">
    <source>
        <dbReference type="ARBA" id="ARBA00004141"/>
    </source>
</evidence>
<name>A0A8H7Q6V6_MORIS</name>
<feature type="transmembrane region" description="Helical" evidence="8">
    <location>
        <begin position="853"/>
        <end position="875"/>
    </location>
</feature>
<keyword evidence="5 8" id="KW-1133">Transmembrane helix</keyword>
<feature type="region of interest" description="Disordered" evidence="7">
    <location>
        <begin position="33"/>
        <end position="60"/>
    </location>
</feature>
<feature type="transmembrane region" description="Helical" evidence="8">
    <location>
        <begin position="907"/>
        <end position="931"/>
    </location>
</feature>
<dbReference type="GO" id="GO:0004100">
    <property type="term" value="F:chitin synthase activity"/>
    <property type="evidence" value="ECO:0007669"/>
    <property type="project" value="UniProtKB-EC"/>
</dbReference>